<evidence type="ECO:0000313" key="1">
    <source>
        <dbReference type="EMBL" id="AOA57732.1"/>
    </source>
</evidence>
<dbReference type="RefSeq" id="WP_067553178.1">
    <property type="nucleotide sequence ID" value="NZ_CP016895.1"/>
</dbReference>
<name>A0A1B2LXN3_9GAMM</name>
<organism evidence="1 2">
    <name type="scientific">Acinetobacter larvae</name>
    <dbReference type="NCBI Taxonomy" id="1789224"/>
    <lineage>
        <taxon>Bacteria</taxon>
        <taxon>Pseudomonadati</taxon>
        <taxon>Pseudomonadota</taxon>
        <taxon>Gammaproteobacteria</taxon>
        <taxon>Moraxellales</taxon>
        <taxon>Moraxellaceae</taxon>
        <taxon>Acinetobacter</taxon>
    </lineage>
</organism>
<reference evidence="1 2" key="1">
    <citation type="submission" date="2016-08" db="EMBL/GenBank/DDBJ databases">
        <authorList>
            <person name="Seilhamer J.J."/>
        </authorList>
    </citation>
    <scope>NUCLEOTIDE SEQUENCE [LARGE SCALE GENOMIC DNA]</scope>
    <source>
        <strain evidence="1 2">BRTC-1</strain>
    </source>
</reference>
<dbReference type="OrthoDB" id="190583at2"/>
<dbReference type="Proteomes" id="UP000093391">
    <property type="component" value="Chromosome"/>
</dbReference>
<dbReference type="Gene3D" id="2.60.40.1190">
    <property type="match status" value="1"/>
</dbReference>
<dbReference type="KEGG" id="ala:BFG52_04735"/>
<keyword evidence="2" id="KW-1185">Reference proteome</keyword>
<accession>A0A1B2LXN3</accession>
<dbReference type="AlphaFoldDB" id="A0A1B2LXN3"/>
<evidence type="ECO:0008006" key="3">
    <source>
        <dbReference type="Google" id="ProtNLM"/>
    </source>
</evidence>
<dbReference type="STRING" id="1789224.BFG52_04735"/>
<sequence length="180" mass="21212">MASYELIPFQKDFHAVTIVAAVETEQASTLNVGFWITDPYQTVQWTSSQDQLARQDFLWQHTCFEIFIGIQEQDPYREIHLVPPHAWQAYQFEEYRYPESTPPQIAADITLQDLQRTAYGLKASLDLSEFMRNHRLQWDDLYLGLCAVIDTQTGQQLYALQHQSLSQADFHNKRDWLHRF</sequence>
<protein>
    <recommendedName>
        <fullName evidence="3">DOMON-like domain-containing protein</fullName>
    </recommendedName>
</protein>
<dbReference type="EMBL" id="CP016895">
    <property type="protein sequence ID" value="AOA57732.1"/>
    <property type="molecule type" value="Genomic_DNA"/>
</dbReference>
<proteinExistence type="predicted"/>
<evidence type="ECO:0000313" key="2">
    <source>
        <dbReference type="Proteomes" id="UP000093391"/>
    </source>
</evidence>
<gene>
    <name evidence="1" type="ORF">BFG52_04735</name>
</gene>